<protein>
    <submittedName>
        <fullName evidence="2">Uncharacterized protein</fullName>
    </submittedName>
</protein>
<evidence type="ECO:0000256" key="1">
    <source>
        <dbReference type="SAM" id="Phobius"/>
    </source>
</evidence>
<proteinExistence type="predicted"/>
<comment type="caution">
    <text evidence="2">The sequence shown here is derived from an EMBL/GenBank/DDBJ whole genome shotgun (WGS) entry which is preliminary data.</text>
</comment>
<evidence type="ECO:0000313" key="3">
    <source>
        <dbReference type="Proteomes" id="UP000592294"/>
    </source>
</evidence>
<dbReference type="EMBL" id="JABZEO010000019">
    <property type="protein sequence ID" value="NVZ11332.1"/>
    <property type="molecule type" value="Genomic_DNA"/>
</dbReference>
<organism evidence="2 3">
    <name type="scientific">Allochromatium humboldtianum</name>
    <dbReference type="NCBI Taxonomy" id="504901"/>
    <lineage>
        <taxon>Bacteria</taxon>
        <taxon>Pseudomonadati</taxon>
        <taxon>Pseudomonadota</taxon>
        <taxon>Gammaproteobacteria</taxon>
        <taxon>Chromatiales</taxon>
        <taxon>Chromatiaceae</taxon>
        <taxon>Allochromatium</taxon>
    </lineage>
</organism>
<keyword evidence="1" id="KW-1133">Transmembrane helix</keyword>
<keyword evidence="1" id="KW-0812">Transmembrane</keyword>
<evidence type="ECO:0000313" key="2">
    <source>
        <dbReference type="EMBL" id="NVZ11332.1"/>
    </source>
</evidence>
<sequence>MRGLKKSALQSGIALLETLMAISVMGFGLIAISKFQGNMVRNTSFVHEQNLAIKAAESKIEEMRSFQTLAVTTGMTSYDGIVTGSDTVTSGVVTFNRSWTVTPRTSPGLFKEVIVSVTWNDAQNLGRTVQISSLIQGFDPKTLASVIRSYAPPGNPVQPFNRVLKVPIPAIIDPTDPTKSIYTPPGAPSVNIRLDNTTGLVTSLNGIATTNTTFLLSGYIGFGSGSTSPTVTPTSNIDFRLVNAATGIPLSGYTCWDDSATTKAYAGYITYTCVVETNGTILIGGVDVPVWSGRMRLTLGGATAEPYGWGLTSSTDRICRYTGTENTYLNIQDTLASQNYIAIQGNRYCPSGTTLFQP</sequence>
<dbReference type="RefSeq" id="WP_176978033.1">
    <property type="nucleotide sequence ID" value="NZ_JABZEO010000019.1"/>
</dbReference>
<keyword evidence="1" id="KW-0472">Membrane</keyword>
<gene>
    <name evidence="2" type="ORF">HW932_18950</name>
</gene>
<keyword evidence="3" id="KW-1185">Reference proteome</keyword>
<accession>A0A850RJQ0</accession>
<dbReference type="AlphaFoldDB" id="A0A850RJQ0"/>
<reference evidence="2 3" key="1">
    <citation type="submission" date="2020-06" db="EMBL/GenBank/DDBJ databases">
        <title>Whole-genome sequence of Allochromatium humboldtianum DSM 21881, type strain.</title>
        <authorList>
            <person name="Kyndt J.A."/>
            <person name="Meyer T.E."/>
        </authorList>
    </citation>
    <scope>NUCLEOTIDE SEQUENCE [LARGE SCALE GENOMIC DNA]</scope>
    <source>
        <strain evidence="2 3">DSM 21881</strain>
    </source>
</reference>
<dbReference type="Proteomes" id="UP000592294">
    <property type="component" value="Unassembled WGS sequence"/>
</dbReference>
<name>A0A850RJQ0_9GAMM</name>
<feature type="transmembrane region" description="Helical" evidence="1">
    <location>
        <begin position="12"/>
        <end position="32"/>
    </location>
</feature>